<name>G1WGC7_9ACTN</name>
<accession>G1WGC7</accession>
<dbReference type="Proteomes" id="UP000004830">
    <property type="component" value="Unassembled WGS sequence"/>
</dbReference>
<dbReference type="STRING" id="742742.HMPREF9452_00390"/>
<dbReference type="EMBL" id="ADLS01000006">
    <property type="protein sequence ID" value="EGX67378.1"/>
    <property type="molecule type" value="Genomic_DNA"/>
</dbReference>
<keyword evidence="2" id="KW-1185">Reference proteome</keyword>
<reference evidence="1 2" key="1">
    <citation type="submission" date="2011-06" db="EMBL/GenBank/DDBJ databases">
        <title>The Genome Sequence of Collinsella tanakaei YIT 12063.</title>
        <authorList>
            <consortium name="The Broad Institute Genome Sequencing Platform"/>
            <person name="Earl A."/>
            <person name="Ward D."/>
            <person name="Feldgarden M."/>
            <person name="Gevers D."/>
            <person name="Morotomi M."/>
            <person name="Young S.K."/>
            <person name="Zeng Q."/>
            <person name="Gargeya S."/>
            <person name="Fitzgerald M."/>
            <person name="Haas B."/>
            <person name="Abouelleil A."/>
            <person name="Alvarado L."/>
            <person name="Arachchi H.M."/>
            <person name="Berlin A."/>
            <person name="Brown A."/>
            <person name="Chapman S.B."/>
            <person name="Chen Z."/>
            <person name="Dunbar C."/>
            <person name="Freedman E."/>
            <person name="Gearin G."/>
            <person name="Gellesch M."/>
            <person name="Goldberg J."/>
            <person name="Griggs A."/>
            <person name="Gujja S."/>
            <person name="Heiman D."/>
            <person name="Howarth C."/>
            <person name="Larson L."/>
            <person name="Lui A."/>
            <person name="MacDonald P.J.P."/>
            <person name="Mehta T."/>
            <person name="Montmayeur A."/>
            <person name="Murphy C."/>
            <person name="Neiman D."/>
            <person name="Pearson M."/>
            <person name="Priest M."/>
            <person name="Roberts A."/>
            <person name="Saif S."/>
            <person name="Shea T."/>
            <person name="Shenoy N."/>
            <person name="Sisk P."/>
            <person name="Stolte C."/>
            <person name="Sykes S."/>
            <person name="Wortman J."/>
            <person name="Nusbaum C."/>
            <person name="Birren B."/>
        </authorList>
    </citation>
    <scope>NUCLEOTIDE SEQUENCE [LARGE SCALE GENOMIC DNA]</scope>
    <source>
        <strain evidence="1 2">YIT 12063</strain>
    </source>
</reference>
<dbReference type="PATRIC" id="fig|742742.3.peg.375"/>
<dbReference type="RefSeq" id="WP_009140426.1">
    <property type="nucleotide sequence ID" value="NZ_JH126467.1"/>
</dbReference>
<dbReference type="HOGENOM" id="CLU_045095_0_0_11"/>
<evidence type="ECO:0008006" key="3">
    <source>
        <dbReference type="Google" id="ProtNLM"/>
    </source>
</evidence>
<dbReference type="PANTHER" id="PTHR35861">
    <property type="match status" value="1"/>
</dbReference>
<dbReference type="eggNOG" id="COG3497">
    <property type="taxonomic scope" value="Bacteria"/>
</dbReference>
<dbReference type="PANTHER" id="PTHR35861:SF1">
    <property type="entry name" value="PHAGE TAIL SHEATH PROTEIN"/>
    <property type="match status" value="1"/>
</dbReference>
<protein>
    <recommendedName>
        <fullName evidence="3">Tail sheath protein subtilisin-like domain-containing protein</fullName>
    </recommendedName>
</protein>
<evidence type="ECO:0000313" key="2">
    <source>
        <dbReference type="Proteomes" id="UP000004830"/>
    </source>
</evidence>
<evidence type="ECO:0000313" key="1">
    <source>
        <dbReference type="EMBL" id="EGX67378.1"/>
    </source>
</evidence>
<dbReference type="InterPro" id="IPR052042">
    <property type="entry name" value="Tail_sheath_structural"/>
</dbReference>
<organism evidence="1 2">
    <name type="scientific">Collinsella tanakaei YIT 12063</name>
    <dbReference type="NCBI Taxonomy" id="742742"/>
    <lineage>
        <taxon>Bacteria</taxon>
        <taxon>Bacillati</taxon>
        <taxon>Actinomycetota</taxon>
        <taxon>Coriobacteriia</taxon>
        <taxon>Coriobacteriales</taxon>
        <taxon>Coriobacteriaceae</taxon>
        <taxon>Collinsella</taxon>
    </lineage>
</organism>
<dbReference type="OrthoDB" id="9767864at2"/>
<comment type="caution">
    <text evidence="1">The sequence shown here is derived from an EMBL/GenBank/DDBJ whole genome shotgun (WGS) entry which is preliminary data.</text>
</comment>
<proteinExistence type="predicted"/>
<sequence>MADTYLHGAYGHIDASIVKKTVTSETVPVYIGTAPVGLVRGYAGKDVVNNPVKITSLADAKAKVGYSQDFASYTLCEAIAAHFDNGGDGVGPIYVINVLDPAQHKKSPETEKTIAMAKGRASFTSDTIVLDTLKVKNEAGSTTYNEGTDYTVDYLYNATAQTVVISKVGDTIADGNIKVTYTEMDGSTVDSADVIGMASETGEYSGIAALRLVYQNLFVVPNLIAAPGWSQDKDVYAALVSAAQKINGHWDAMVVADLPVVDSSKQAVDTIAKAQDWKAKNGFDSERSIVCWPMAVDKSDRRFHLSSLVVAASQQIDQEHKGVPFESCSNKAVPVVKQFFGDNSKNRGFDQQTANSLNEHGITTVVGWAGEWVLWGSHTAAYAFDDPTMDARAIFATSMRMLMHITNGFQAEWSPEIDGPMTRALKDRIVNREQEKLDAYVTVGALIGKPKIYFEEAENPVSNLMNGDFRWDMQVTPTPPLKSATAYVSYTDEGFSAYFGGEA</sequence>
<gene>
    <name evidence="1" type="ORF">HMPREF9452_00390</name>
</gene>
<dbReference type="GeneID" id="62758175"/>
<dbReference type="AlphaFoldDB" id="G1WGC7"/>